<reference evidence="1" key="1">
    <citation type="submission" date="2024-05" db="EMBL/GenBank/DDBJ databases">
        <title>Planctomycetes of the genus Singulisphaera possess chitinolytic capabilities.</title>
        <authorList>
            <person name="Ivanova A."/>
        </authorList>
    </citation>
    <scope>NUCLEOTIDE SEQUENCE</scope>
    <source>
        <strain evidence="1">Ch08T</strain>
    </source>
</reference>
<dbReference type="InterPro" id="IPR024079">
    <property type="entry name" value="MetalloPept_cat_dom_sf"/>
</dbReference>
<proteinExistence type="predicted"/>
<dbReference type="SUPFAM" id="SSF55486">
    <property type="entry name" value="Metalloproteases ('zincins'), catalytic domain"/>
    <property type="match status" value="1"/>
</dbReference>
<dbReference type="GO" id="GO:0008237">
    <property type="term" value="F:metallopeptidase activity"/>
    <property type="evidence" value="ECO:0007669"/>
    <property type="project" value="InterPro"/>
</dbReference>
<organism evidence="1">
    <name type="scientific">Singulisphaera sp. Ch08</name>
    <dbReference type="NCBI Taxonomy" id="3120278"/>
    <lineage>
        <taxon>Bacteria</taxon>
        <taxon>Pseudomonadati</taxon>
        <taxon>Planctomycetota</taxon>
        <taxon>Planctomycetia</taxon>
        <taxon>Isosphaerales</taxon>
        <taxon>Isosphaeraceae</taxon>
        <taxon>Singulisphaera</taxon>
    </lineage>
</organism>
<gene>
    <name evidence="1" type="ORF">V5E97_08005</name>
</gene>
<evidence type="ECO:0008006" key="2">
    <source>
        <dbReference type="Google" id="ProtNLM"/>
    </source>
</evidence>
<accession>A0AAU7CLR2</accession>
<dbReference type="Gene3D" id="3.40.390.10">
    <property type="entry name" value="Collagenase (Catalytic Domain)"/>
    <property type="match status" value="1"/>
</dbReference>
<dbReference type="AlphaFoldDB" id="A0AAU7CLR2"/>
<sequence length="235" mass="26986">MGTCLALVATGPAPAGPEVASPPYPPTDRYEMRRVEGWPVLVSKDLIQNEPELAERTLMLLRHQLFQVARRVPAKAVEQLQRIRIWVEERESHTPCMAYHPDANWLREHGMNPEKAGCVELSNARNFLSWTLDQPWMVLHELAHGYHHQFLDHGFDNDEIKTLYEQAKTAQIYQSVLRINGKDDKAYAATNPMEYFAESSEAFFGTNDFYPYVRSELSRHDPKMFGLLATLWGGE</sequence>
<dbReference type="RefSeq" id="WP_406698816.1">
    <property type="nucleotide sequence ID" value="NZ_CP155447.1"/>
</dbReference>
<protein>
    <recommendedName>
        <fullName evidence="2">Metallopeptidase</fullName>
    </recommendedName>
</protein>
<name>A0AAU7CLR2_9BACT</name>
<dbReference type="EMBL" id="CP155447">
    <property type="protein sequence ID" value="XBH05964.1"/>
    <property type="molecule type" value="Genomic_DNA"/>
</dbReference>
<evidence type="ECO:0000313" key="1">
    <source>
        <dbReference type="EMBL" id="XBH05964.1"/>
    </source>
</evidence>